<evidence type="ECO:0000259" key="9">
    <source>
        <dbReference type="Pfam" id="PF07282"/>
    </source>
</evidence>
<dbReference type="InterPro" id="IPR051399">
    <property type="entry name" value="RNA-guided_DNA_endo/Transpos"/>
</dbReference>
<proteinExistence type="inferred from homology"/>
<comment type="similarity">
    <text evidence="1">In the C-terminal section; belongs to the transposase 35 family.</text>
</comment>
<organism evidence="11 12">
    <name type="scientific">Candidatus Acididesulfobacter diazotrophicus</name>
    <dbReference type="NCBI Taxonomy" id="2597226"/>
    <lineage>
        <taxon>Bacteria</taxon>
        <taxon>Deltaproteobacteria</taxon>
        <taxon>Candidatus Acidulodesulfobacterales</taxon>
        <taxon>Candidatus Acididesulfobacter</taxon>
    </lineage>
</organism>
<gene>
    <name evidence="11" type="ORF">EVG15_09210</name>
</gene>
<dbReference type="PANTHER" id="PTHR30405">
    <property type="entry name" value="TRANSPOSASE"/>
    <property type="match status" value="1"/>
</dbReference>
<dbReference type="AlphaFoldDB" id="A0A519BKN6"/>
<dbReference type="PANTHER" id="PTHR30405:SF11">
    <property type="entry name" value="RNA-GUIDED DNA ENDONUCLEASE RV2885C-RELATED"/>
    <property type="match status" value="1"/>
</dbReference>
<comment type="similarity">
    <text evidence="2">In the N-terminal section; belongs to the transposase 2 family.</text>
</comment>
<dbReference type="EMBL" id="SGBB01000021">
    <property type="protein sequence ID" value="RZD17831.1"/>
    <property type="molecule type" value="Genomic_DNA"/>
</dbReference>
<keyword evidence="6" id="KW-0238">DNA-binding</keyword>
<dbReference type="GO" id="GO:0046872">
    <property type="term" value="F:metal ion binding"/>
    <property type="evidence" value="ECO:0007669"/>
    <property type="project" value="UniProtKB-KW"/>
</dbReference>
<dbReference type="Proteomes" id="UP000319296">
    <property type="component" value="Unassembled WGS sequence"/>
</dbReference>
<evidence type="ECO:0000256" key="2">
    <source>
        <dbReference type="ARBA" id="ARBA00011044"/>
    </source>
</evidence>
<evidence type="ECO:0000313" key="11">
    <source>
        <dbReference type="EMBL" id="RZD17831.1"/>
    </source>
</evidence>
<evidence type="ECO:0000256" key="6">
    <source>
        <dbReference type="ARBA" id="ARBA00023125"/>
    </source>
</evidence>
<name>A0A519BKN6_9DELT</name>
<dbReference type="InterPro" id="IPR001959">
    <property type="entry name" value="Transposase"/>
</dbReference>
<comment type="caution">
    <text evidence="11">The sequence shown here is derived from an EMBL/GenBank/DDBJ whole genome shotgun (WGS) entry which is preliminary data.</text>
</comment>
<protein>
    <submittedName>
        <fullName evidence="11">Transposase</fullName>
    </submittedName>
</protein>
<sequence length="413" mass="48251">MIKTYKFRLRPTKKQIEKLDWTLETCRTLYNSCLVDRNRHYKETCKGLSRIDQQRILVQDKKNITYLTDIHSQVLQDVLFRVEKAYKNFFRRLKDKSGKAGFPRFKLVGRYDSITYTQSGFEIIDGKLILSKIGTVKLKQNRSIKGIVKTCNIKKENNKWYVCLSVKYTKYTVYNSIVKEKIIINNHIGVDMGIKSLAVLSNGKVISNPKYLAKSEDKLIKKQKQLSKKKKGSNNRKKEVKKVAKFHKRIVNQRKDFQHKESRKIVDNYDAIGAEDLKIKNVVKNHHLAKSIHDSGWGQFLSYLKYKAEEAGKLFMKVNPRNTSKTCYKCGYIYKEMTLDIREWICPVCHTMHDRDVNAANIIDKRMLEKIRLEWPKYTLAETGSMDDIVDSNIYALKSIPSLKQEASSVRAR</sequence>
<evidence type="ECO:0000259" key="10">
    <source>
        <dbReference type="Pfam" id="PF12323"/>
    </source>
</evidence>
<feature type="domain" description="Transposase putative helix-turn-helix" evidence="10">
    <location>
        <begin position="1"/>
        <end position="44"/>
    </location>
</feature>
<dbReference type="InterPro" id="IPR021027">
    <property type="entry name" value="Transposase_put_HTH"/>
</dbReference>
<evidence type="ECO:0000256" key="3">
    <source>
        <dbReference type="ARBA" id="ARBA00022578"/>
    </source>
</evidence>
<keyword evidence="7" id="KW-0233">DNA recombination</keyword>
<evidence type="ECO:0000313" key="12">
    <source>
        <dbReference type="Proteomes" id="UP000319296"/>
    </source>
</evidence>
<evidence type="ECO:0000256" key="5">
    <source>
        <dbReference type="ARBA" id="ARBA00022833"/>
    </source>
</evidence>
<keyword evidence="5" id="KW-0862">Zinc</keyword>
<dbReference type="Pfam" id="PF07282">
    <property type="entry name" value="Cas12f1-like_TNB"/>
    <property type="match status" value="1"/>
</dbReference>
<evidence type="ECO:0000256" key="7">
    <source>
        <dbReference type="ARBA" id="ARBA00023172"/>
    </source>
</evidence>
<dbReference type="NCBIfam" id="NF040570">
    <property type="entry name" value="guided_TnpB"/>
    <property type="match status" value="1"/>
</dbReference>
<evidence type="ECO:0000259" key="8">
    <source>
        <dbReference type="Pfam" id="PF01385"/>
    </source>
</evidence>
<keyword evidence="4" id="KW-0479">Metal-binding</keyword>
<keyword evidence="3" id="KW-0815">Transposition</keyword>
<dbReference type="Pfam" id="PF12323">
    <property type="entry name" value="HTH_OrfB_IS605"/>
    <property type="match status" value="1"/>
</dbReference>
<evidence type="ECO:0000256" key="1">
    <source>
        <dbReference type="ARBA" id="ARBA00008761"/>
    </source>
</evidence>
<dbReference type="GO" id="GO:0006310">
    <property type="term" value="P:DNA recombination"/>
    <property type="evidence" value="ECO:0007669"/>
    <property type="project" value="UniProtKB-KW"/>
</dbReference>
<dbReference type="GO" id="GO:0003677">
    <property type="term" value="F:DNA binding"/>
    <property type="evidence" value="ECO:0007669"/>
    <property type="project" value="UniProtKB-KW"/>
</dbReference>
<dbReference type="InterPro" id="IPR010095">
    <property type="entry name" value="Cas12f1-like_TNB"/>
</dbReference>
<dbReference type="Pfam" id="PF01385">
    <property type="entry name" value="OrfB_IS605"/>
    <property type="match status" value="1"/>
</dbReference>
<accession>A0A519BKN6</accession>
<reference evidence="11 12" key="1">
    <citation type="journal article" date="2019" name="ISME J.">
        <title>Insights into ecological role of a new deltaproteobacterial order Candidatus Acidulodesulfobacterales by metagenomics and metatranscriptomics.</title>
        <authorList>
            <person name="Tan S."/>
            <person name="Liu J."/>
            <person name="Fang Y."/>
            <person name="Hedlund B.P."/>
            <person name="Lian Z.H."/>
            <person name="Huang L.Y."/>
            <person name="Li J.T."/>
            <person name="Huang L.N."/>
            <person name="Li W.J."/>
            <person name="Jiang H.C."/>
            <person name="Dong H.L."/>
            <person name="Shu W.S."/>
        </authorList>
    </citation>
    <scope>NUCLEOTIDE SEQUENCE [LARGE SCALE GENOMIC DNA]</scope>
    <source>
        <strain evidence="11">AP1</strain>
    </source>
</reference>
<evidence type="ECO:0000256" key="4">
    <source>
        <dbReference type="ARBA" id="ARBA00022723"/>
    </source>
</evidence>
<feature type="domain" description="Probable transposase IS891/IS1136/IS1341" evidence="8">
    <location>
        <begin position="181"/>
        <end position="285"/>
    </location>
</feature>
<dbReference type="NCBIfam" id="TIGR01766">
    <property type="entry name" value="IS200/IS605 family accessory protein TnpB-like domain"/>
    <property type="match status" value="1"/>
</dbReference>
<dbReference type="GO" id="GO:0032196">
    <property type="term" value="P:transposition"/>
    <property type="evidence" value="ECO:0007669"/>
    <property type="project" value="UniProtKB-KW"/>
</dbReference>
<feature type="domain" description="Cas12f1-like TNB" evidence="9">
    <location>
        <begin position="297"/>
        <end position="362"/>
    </location>
</feature>